<dbReference type="InterPro" id="IPR038587">
    <property type="entry name" value="Ribosomal_eL40_sf"/>
</dbReference>
<evidence type="ECO:0000313" key="4">
    <source>
        <dbReference type="Proteomes" id="UP000825933"/>
    </source>
</evidence>
<comment type="caution">
    <text evidence="3">The sequence shown here is derived from an EMBL/GenBank/DDBJ whole genome shotgun (WGS) entry which is preliminary data.</text>
</comment>
<organism evidence="3 4">
    <name type="scientific">Methanobacterium spitsbergense</name>
    <dbReference type="NCBI Taxonomy" id="2874285"/>
    <lineage>
        <taxon>Archaea</taxon>
        <taxon>Methanobacteriati</taxon>
        <taxon>Methanobacteriota</taxon>
        <taxon>Methanomada group</taxon>
        <taxon>Methanobacteria</taxon>
        <taxon>Methanobacteriales</taxon>
        <taxon>Methanobacteriaceae</taxon>
        <taxon>Methanobacterium</taxon>
    </lineage>
</organism>
<dbReference type="Gene3D" id="4.10.1060.50">
    <property type="match status" value="1"/>
</dbReference>
<reference evidence="4" key="1">
    <citation type="journal article" date="2022" name="Microbiol. Resour. Announc.">
        <title>Draft Genome Sequence of a Methanogenic Archaeon from West Spitsbergen Permafrost.</title>
        <authorList>
            <person name="Trubitsyn V."/>
            <person name="Rivkina E."/>
            <person name="Shcherbakova V."/>
        </authorList>
    </citation>
    <scope>NUCLEOTIDE SEQUENCE [LARGE SCALE GENOMIC DNA]</scope>
    <source>
        <strain evidence="4">VT</strain>
    </source>
</reference>
<dbReference type="RefSeq" id="WP_223791503.1">
    <property type="nucleotide sequence ID" value="NZ_JAIOUQ010000008.1"/>
</dbReference>
<feature type="domain" description="Zinc-ribbon" evidence="2">
    <location>
        <begin position="74"/>
        <end position="95"/>
    </location>
</feature>
<dbReference type="Proteomes" id="UP000825933">
    <property type="component" value="Unassembled WGS sequence"/>
</dbReference>
<protein>
    <submittedName>
        <fullName evidence="3">Zinc ribbon domain-containing protein</fullName>
    </submittedName>
</protein>
<dbReference type="InterPro" id="IPR026870">
    <property type="entry name" value="Zinc_ribbon_dom"/>
</dbReference>
<dbReference type="InterPro" id="IPR025874">
    <property type="entry name" value="DZR"/>
</dbReference>
<evidence type="ECO:0000259" key="2">
    <source>
        <dbReference type="Pfam" id="PF13240"/>
    </source>
</evidence>
<feature type="domain" description="DZANK-type" evidence="1">
    <location>
        <begin position="5"/>
        <end position="59"/>
    </location>
</feature>
<dbReference type="PANTHER" id="PTHR40038:SF1">
    <property type="entry name" value="MEMBRANE-ASSOCIATED PROTEIN TCAA"/>
    <property type="match status" value="1"/>
</dbReference>
<gene>
    <name evidence="3" type="ORF">K8N75_07640</name>
</gene>
<dbReference type="AlphaFoldDB" id="A0A8T5UYV0"/>
<keyword evidence="4" id="KW-1185">Reference proteome</keyword>
<name>A0A8T5UYV0_9EURY</name>
<evidence type="ECO:0000259" key="1">
    <source>
        <dbReference type="Pfam" id="PF12773"/>
    </source>
</evidence>
<dbReference type="Pfam" id="PF13240">
    <property type="entry name" value="Zn_Ribbon_1"/>
    <property type="match status" value="1"/>
</dbReference>
<sequence length="134" mass="15146">MKIKCSNCGHESEKNKIFCTECGTKIEQISELIESKQVINCPKCSIELPANTKFCTDCGTKIDQQIVLDQEIICPKCSKKLPANSKFCKECGTKIGFDNKSLNEFVSDETIDSIKERGKDIRKEAESLFKKLRE</sequence>
<accession>A0A8T5UYV0</accession>
<evidence type="ECO:0000313" key="3">
    <source>
        <dbReference type="EMBL" id="MBZ2165909.1"/>
    </source>
</evidence>
<proteinExistence type="predicted"/>
<dbReference type="PANTHER" id="PTHR40038">
    <property type="entry name" value="MEMBRANE-ASSOCIATED PROTEIN TCAA"/>
    <property type="match status" value="1"/>
</dbReference>
<dbReference type="Pfam" id="PF12773">
    <property type="entry name" value="DZR"/>
    <property type="match status" value="1"/>
</dbReference>
<dbReference type="EMBL" id="JAIOUQ010000008">
    <property type="protein sequence ID" value="MBZ2165909.1"/>
    <property type="molecule type" value="Genomic_DNA"/>
</dbReference>